<feature type="compositionally biased region" description="Basic residues" evidence="1">
    <location>
        <begin position="154"/>
        <end position="163"/>
    </location>
</feature>
<feature type="region of interest" description="Disordered" evidence="1">
    <location>
        <begin position="137"/>
        <end position="339"/>
    </location>
</feature>
<evidence type="ECO:0000313" key="3">
    <source>
        <dbReference type="Proteomes" id="UP001320420"/>
    </source>
</evidence>
<organism evidence="2 3">
    <name type="scientific">Diatrype stigma</name>
    <dbReference type="NCBI Taxonomy" id="117547"/>
    <lineage>
        <taxon>Eukaryota</taxon>
        <taxon>Fungi</taxon>
        <taxon>Dikarya</taxon>
        <taxon>Ascomycota</taxon>
        <taxon>Pezizomycotina</taxon>
        <taxon>Sordariomycetes</taxon>
        <taxon>Xylariomycetidae</taxon>
        <taxon>Xylariales</taxon>
        <taxon>Diatrypaceae</taxon>
        <taxon>Diatrype</taxon>
    </lineage>
</organism>
<feature type="compositionally biased region" description="Polar residues" evidence="1">
    <location>
        <begin position="288"/>
        <end position="297"/>
    </location>
</feature>
<accession>A0AAN9YRM7</accession>
<protein>
    <submittedName>
        <fullName evidence="2">Uncharacterized protein</fullName>
    </submittedName>
</protein>
<feature type="compositionally biased region" description="Basic and acidic residues" evidence="1">
    <location>
        <begin position="1"/>
        <end position="12"/>
    </location>
</feature>
<keyword evidence="3" id="KW-1185">Reference proteome</keyword>
<sequence>MVSGHDRPEPRKPKSTSIAEATPDAIGDPLPGLNETPTSRKRHNNPKRTEEVDELGQDEAWGSDTIGYHDETYRPRPSRRRPNATNIYEGEAVPDEEVEEPVNVVDVCVEEEAFIPAAESKVDPIEQKAASDASIIAPEVFDAAQRDHVPINQPKKRGRKKKQPVVEENMEDKGPAEEPTAPAEPDPPAQATEVEEVAEKPKRKRGRPRKSDQPKATEISAPSTRVDPHEEPAGKALDDDHKEVSPEKVAEECKPKKAAKKPGEKVNVDSDTPPEDESAILKEKDANSRTPSRSVSSEPAGKKPKEVPAATAAEDKQVKSQAKETPKPAASQPKGLYRVGLSKKTRIAPLLKIIKK</sequence>
<name>A0AAN9YRM7_9PEZI</name>
<dbReference type="AlphaFoldDB" id="A0AAN9YRM7"/>
<proteinExistence type="predicted"/>
<comment type="caution">
    <text evidence="2">The sequence shown here is derived from an EMBL/GenBank/DDBJ whole genome shotgun (WGS) entry which is preliminary data.</text>
</comment>
<gene>
    <name evidence="2" type="ORF">SLS62_001649</name>
</gene>
<feature type="compositionally biased region" description="Basic and acidic residues" evidence="1">
    <location>
        <begin position="313"/>
        <end position="326"/>
    </location>
</feature>
<evidence type="ECO:0000256" key="1">
    <source>
        <dbReference type="SAM" id="MobiDB-lite"/>
    </source>
</evidence>
<reference evidence="2 3" key="1">
    <citation type="submission" date="2024-02" db="EMBL/GenBank/DDBJ databases">
        <title>De novo assembly and annotation of 12 fungi associated with fruit tree decline syndrome in Ontario, Canada.</title>
        <authorList>
            <person name="Sulman M."/>
            <person name="Ellouze W."/>
            <person name="Ilyukhin E."/>
        </authorList>
    </citation>
    <scope>NUCLEOTIDE SEQUENCE [LARGE SCALE GENOMIC DNA]</scope>
    <source>
        <strain evidence="2 3">M11/M66-122</strain>
    </source>
</reference>
<dbReference type="EMBL" id="JAKJXP020000007">
    <property type="protein sequence ID" value="KAK7756423.1"/>
    <property type="molecule type" value="Genomic_DNA"/>
</dbReference>
<evidence type="ECO:0000313" key="2">
    <source>
        <dbReference type="EMBL" id="KAK7756423.1"/>
    </source>
</evidence>
<feature type="region of interest" description="Disordered" evidence="1">
    <location>
        <begin position="1"/>
        <end position="99"/>
    </location>
</feature>
<dbReference type="Proteomes" id="UP001320420">
    <property type="component" value="Unassembled WGS sequence"/>
</dbReference>
<feature type="compositionally biased region" description="Basic and acidic residues" evidence="1">
    <location>
        <begin position="226"/>
        <end position="268"/>
    </location>
</feature>